<dbReference type="AlphaFoldDB" id="A0A4Y7L641"/>
<evidence type="ECO:0000313" key="3">
    <source>
        <dbReference type="Proteomes" id="UP000316621"/>
    </source>
</evidence>
<proteinExistence type="predicted"/>
<gene>
    <name evidence="2" type="ORF">C5167_042222</name>
</gene>
<keyword evidence="1" id="KW-0472">Membrane</keyword>
<accession>A0A4Y7L641</accession>
<evidence type="ECO:0000313" key="2">
    <source>
        <dbReference type="EMBL" id="RZC79645.1"/>
    </source>
</evidence>
<evidence type="ECO:0000256" key="1">
    <source>
        <dbReference type="SAM" id="Phobius"/>
    </source>
</evidence>
<protein>
    <submittedName>
        <fullName evidence="2">Uncharacterized protein</fullName>
    </submittedName>
</protein>
<sequence length="328" mass="36774">MEEEKLKGTMKMECNRIWELDENESAVLTWILDNASTQVEMVQSLMKKTVAERTQRQDSKMENKVCHKCGKFKKFEKAAAKVVIELDVIRRFKAGNSGSSQVISQDRDEILCQAVRRKFQNPQRTTSPSSLVGKVESVGSREIVSCQRREHEYQPTEGIMQPTTPTGMEATSIQDWIANSHNLRNNGWTRDANVFLHWFSAVPFTGGGFTDAAVREGLSEALMVGVFFIILVEFLPISFLSGTFVFKIYLEVFAKNWNGKVFRVNEILFGKGSWSENKEVGPESCLADAKTVAESFVSWWVRKFSSGKIGYNCTGNPPVPAATASSPS</sequence>
<organism evidence="2 3">
    <name type="scientific">Papaver somniferum</name>
    <name type="common">Opium poppy</name>
    <dbReference type="NCBI Taxonomy" id="3469"/>
    <lineage>
        <taxon>Eukaryota</taxon>
        <taxon>Viridiplantae</taxon>
        <taxon>Streptophyta</taxon>
        <taxon>Embryophyta</taxon>
        <taxon>Tracheophyta</taxon>
        <taxon>Spermatophyta</taxon>
        <taxon>Magnoliopsida</taxon>
        <taxon>Ranunculales</taxon>
        <taxon>Papaveraceae</taxon>
        <taxon>Papaveroideae</taxon>
        <taxon>Papaver</taxon>
    </lineage>
</organism>
<dbReference type="Gramene" id="RZC79645">
    <property type="protein sequence ID" value="RZC79645"/>
    <property type="gene ID" value="C5167_042222"/>
</dbReference>
<reference evidence="2 3" key="1">
    <citation type="journal article" date="2018" name="Science">
        <title>The opium poppy genome and morphinan production.</title>
        <authorList>
            <person name="Guo L."/>
            <person name="Winzer T."/>
            <person name="Yang X."/>
            <person name="Li Y."/>
            <person name="Ning Z."/>
            <person name="He Z."/>
            <person name="Teodor R."/>
            <person name="Lu Y."/>
            <person name="Bowser T.A."/>
            <person name="Graham I.A."/>
            <person name="Ye K."/>
        </authorList>
    </citation>
    <scope>NUCLEOTIDE SEQUENCE [LARGE SCALE GENOMIC DNA]</scope>
    <source>
        <strain evidence="3">cv. HN1</strain>
        <tissue evidence="2">Leaves</tissue>
    </source>
</reference>
<dbReference type="EMBL" id="CM010724">
    <property type="protein sequence ID" value="RZC79645.1"/>
    <property type="molecule type" value="Genomic_DNA"/>
</dbReference>
<keyword evidence="3" id="KW-1185">Reference proteome</keyword>
<feature type="transmembrane region" description="Helical" evidence="1">
    <location>
        <begin position="222"/>
        <end position="250"/>
    </location>
</feature>
<dbReference type="Proteomes" id="UP000316621">
    <property type="component" value="Chromosome 10"/>
</dbReference>
<feature type="non-terminal residue" evidence="2">
    <location>
        <position position="328"/>
    </location>
</feature>
<dbReference type="STRING" id="3469.A0A4Y7L641"/>
<name>A0A4Y7L641_PAPSO</name>
<keyword evidence="1" id="KW-1133">Transmembrane helix</keyword>
<keyword evidence="1" id="KW-0812">Transmembrane</keyword>